<accession>A0AA40JQU9</accession>
<feature type="non-terminal residue" evidence="1">
    <location>
        <position position="1"/>
    </location>
</feature>
<protein>
    <submittedName>
        <fullName evidence="1">Uncharacterized protein</fullName>
    </submittedName>
</protein>
<evidence type="ECO:0000313" key="2">
    <source>
        <dbReference type="Proteomes" id="UP000032274"/>
    </source>
</evidence>
<organism evidence="1 2">
    <name type="scientific">Staphylococcus aureus</name>
    <dbReference type="NCBI Taxonomy" id="1280"/>
    <lineage>
        <taxon>Bacteria</taxon>
        <taxon>Bacillati</taxon>
        <taxon>Bacillota</taxon>
        <taxon>Bacilli</taxon>
        <taxon>Bacillales</taxon>
        <taxon>Staphylococcaceae</taxon>
        <taxon>Staphylococcus</taxon>
    </lineage>
</organism>
<dbReference type="Proteomes" id="UP000032274">
    <property type="component" value="Unassembled WGS sequence"/>
</dbReference>
<dbReference type="EMBL" id="JXIG01000077">
    <property type="protein sequence ID" value="KIU01690.1"/>
    <property type="molecule type" value="Genomic_DNA"/>
</dbReference>
<sequence length="78" mass="8540">ARSRDRLGEFVGSGPAYRRLSWQAPDPRRESEPGAAVHLHQRTMERPGLQASRTVARLCGVAEDAAGRPLHLVRAGRA</sequence>
<comment type="caution">
    <text evidence="1">The sequence shown here is derived from an EMBL/GenBank/DDBJ whole genome shotgun (WGS) entry which is preliminary data.</text>
</comment>
<dbReference type="AlphaFoldDB" id="A0AA40JQU9"/>
<gene>
    <name evidence="1" type="ORF">QU38_00330</name>
</gene>
<name>A0AA40JQU9_STAAU</name>
<evidence type="ECO:0000313" key="1">
    <source>
        <dbReference type="EMBL" id="KIU01690.1"/>
    </source>
</evidence>
<proteinExistence type="predicted"/>
<reference evidence="1 2" key="1">
    <citation type="submission" date="2015-01" db="EMBL/GenBank/DDBJ databases">
        <title>Characterization of Swiss Staphylococcus aureus strains involved in food poisoning.</title>
        <authorList>
            <person name="Crovadore J."/>
            <person name="Chablais R."/>
            <person name="Tonacini J."/>
            <person name="Schnyder B."/>
            <person name="Lefort F."/>
        </authorList>
    </citation>
    <scope>NUCLEOTIDE SEQUENCE [LARGE SCALE GENOMIC DNA]</scope>
    <source>
        <strain evidence="1 2">SA-120</strain>
    </source>
</reference>